<dbReference type="PANTHER" id="PTHR19848">
    <property type="entry name" value="WD40 REPEAT PROTEIN"/>
    <property type="match status" value="1"/>
</dbReference>
<dbReference type="PROSITE" id="PS50082">
    <property type="entry name" value="WD_REPEATS_2"/>
    <property type="match status" value="1"/>
</dbReference>
<gene>
    <name evidence="4" type="ORF">CY34DRAFT_58483</name>
</gene>
<sequence>DILSISDGAIRQWTRAGKPVGKPLDYEGGIVGIMAVSPGGLMVVGACGDGRVRLCNIKEGSLVGQPWEGNHDRVICLDCWVASLCWSKDGEYIFSASLDCTIRKRQSNDGKELVVIRGHTEPVASLCLSPDGCHLVSASIDYSVPIWDLET</sequence>
<protein>
    <recommendedName>
        <fullName evidence="6">Anaphase-promoting complex subunit 4 WD40 domain-containing protein</fullName>
    </recommendedName>
</protein>
<dbReference type="Proteomes" id="UP000054485">
    <property type="component" value="Unassembled WGS sequence"/>
</dbReference>
<reference evidence="4 5" key="1">
    <citation type="submission" date="2014-04" db="EMBL/GenBank/DDBJ databases">
        <authorList>
            <consortium name="DOE Joint Genome Institute"/>
            <person name="Kuo A."/>
            <person name="Ruytinx J."/>
            <person name="Rineau F."/>
            <person name="Colpaert J."/>
            <person name="Kohler A."/>
            <person name="Nagy L.G."/>
            <person name="Floudas D."/>
            <person name="Copeland A."/>
            <person name="Barry K.W."/>
            <person name="Cichocki N."/>
            <person name="Veneault-Fourrey C."/>
            <person name="LaButti K."/>
            <person name="Lindquist E.A."/>
            <person name="Lipzen A."/>
            <person name="Lundell T."/>
            <person name="Morin E."/>
            <person name="Murat C."/>
            <person name="Sun H."/>
            <person name="Tunlid A."/>
            <person name="Henrissat B."/>
            <person name="Grigoriev I.V."/>
            <person name="Hibbett D.S."/>
            <person name="Martin F."/>
            <person name="Nordberg H.P."/>
            <person name="Cantor M.N."/>
            <person name="Hua S.X."/>
        </authorList>
    </citation>
    <scope>NUCLEOTIDE SEQUENCE [LARGE SCALE GENOMIC DNA]</scope>
    <source>
        <strain evidence="4 5">UH-Slu-Lm8-n1</strain>
    </source>
</reference>
<dbReference type="HOGENOM" id="CLU_000288_57_18_1"/>
<feature type="non-terminal residue" evidence="4">
    <location>
        <position position="151"/>
    </location>
</feature>
<keyword evidence="2" id="KW-0677">Repeat</keyword>
<evidence type="ECO:0000313" key="5">
    <source>
        <dbReference type="Proteomes" id="UP000054485"/>
    </source>
</evidence>
<accession>A0A0D0AN50</accession>
<evidence type="ECO:0000256" key="3">
    <source>
        <dbReference type="PROSITE-ProRule" id="PRU00221"/>
    </source>
</evidence>
<feature type="non-terminal residue" evidence="4">
    <location>
        <position position="1"/>
    </location>
</feature>
<keyword evidence="5" id="KW-1185">Reference proteome</keyword>
<dbReference type="InterPro" id="IPR015943">
    <property type="entry name" value="WD40/YVTN_repeat-like_dom_sf"/>
</dbReference>
<feature type="repeat" description="WD" evidence="3">
    <location>
        <begin position="116"/>
        <end position="151"/>
    </location>
</feature>
<dbReference type="SMART" id="SM00320">
    <property type="entry name" value="WD40"/>
    <property type="match status" value="3"/>
</dbReference>
<dbReference type="AlphaFoldDB" id="A0A0D0AN50"/>
<dbReference type="OrthoDB" id="538223at2759"/>
<proteinExistence type="predicted"/>
<evidence type="ECO:0000256" key="2">
    <source>
        <dbReference type="ARBA" id="ARBA00022737"/>
    </source>
</evidence>
<evidence type="ECO:0000256" key="1">
    <source>
        <dbReference type="ARBA" id="ARBA00022574"/>
    </source>
</evidence>
<dbReference type="InterPro" id="IPR011047">
    <property type="entry name" value="Quinoprotein_ADH-like_sf"/>
</dbReference>
<name>A0A0D0AN50_9AGAM</name>
<dbReference type="InParanoid" id="A0A0D0AN50"/>
<dbReference type="EMBL" id="KN835940">
    <property type="protein sequence ID" value="KIK33448.1"/>
    <property type="molecule type" value="Genomic_DNA"/>
</dbReference>
<dbReference type="PANTHER" id="PTHR19848:SF8">
    <property type="entry name" value="F-BOX AND WD REPEAT DOMAIN CONTAINING 7"/>
    <property type="match status" value="1"/>
</dbReference>
<organism evidence="4 5">
    <name type="scientific">Suillus luteus UH-Slu-Lm8-n1</name>
    <dbReference type="NCBI Taxonomy" id="930992"/>
    <lineage>
        <taxon>Eukaryota</taxon>
        <taxon>Fungi</taxon>
        <taxon>Dikarya</taxon>
        <taxon>Basidiomycota</taxon>
        <taxon>Agaricomycotina</taxon>
        <taxon>Agaricomycetes</taxon>
        <taxon>Agaricomycetidae</taxon>
        <taxon>Boletales</taxon>
        <taxon>Suillineae</taxon>
        <taxon>Suillaceae</taxon>
        <taxon>Suillus</taxon>
    </lineage>
</organism>
<reference evidence="5" key="2">
    <citation type="submission" date="2015-01" db="EMBL/GenBank/DDBJ databases">
        <title>Evolutionary Origins and Diversification of the Mycorrhizal Mutualists.</title>
        <authorList>
            <consortium name="DOE Joint Genome Institute"/>
            <consortium name="Mycorrhizal Genomics Consortium"/>
            <person name="Kohler A."/>
            <person name="Kuo A."/>
            <person name="Nagy L.G."/>
            <person name="Floudas D."/>
            <person name="Copeland A."/>
            <person name="Barry K.W."/>
            <person name="Cichocki N."/>
            <person name="Veneault-Fourrey C."/>
            <person name="LaButti K."/>
            <person name="Lindquist E.A."/>
            <person name="Lipzen A."/>
            <person name="Lundell T."/>
            <person name="Morin E."/>
            <person name="Murat C."/>
            <person name="Riley R."/>
            <person name="Ohm R."/>
            <person name="Sun H."/>
            <person name="Tunlid A."/>
            <person name="Henrissat B."/>
            <person name="Grigoriev I.V."/>
            <person name="Hibbett D.S."/>
            <person name="Martin F."/>
        </authorList>
    </citation>
    <scope>NUCLEOTIDE SEQUENCE [LARGE SCALE GENOMIC DNA]</scope>
    <source>
        <strain evidence="5">UH-Slu-Lm8-n1</strain>
    </source>
</reference>
<evidence type="ECO:0000313" key="4">
    <source>
        <dbReference type="EMBL" id="KIK33448.1"/>
    </source>
</evidence>
<keyword evidence="1 3" id="KW-0853">WD repeat</keyword>
<dbReference type="PROSITE" id="PS50294">
    <property type="entry name" value="WD_REPEATS_REGION"/>
    <property type="match status" value="1"/>
</dbReference>
<evidence type="ECO:0008006" key="6">
    <source>
        <dbReference type="Google" id="ProtNLM"/>
    </source>
</evidence>
<dbReference type="Gene3D" id="2.130.10.10">
    <property type="entry name" value="YVTN repeat-like/Quinoprotein amine dehydrogenase"/>
    <property type="match status" value="2"/>
</dbReference>
<dbReference type="STRING" id="930992.A0A0D0AN50"/>
<dbReference type="SUPFAM" id="SSF50998">
    <property type="entry name" value="Quinoprotein alcohol dehydrogenase-like"/>
    <property type="match status" value="1"/>
</dbReference>
<dbReference type="Pfam" id="PF00400">
    <property type="entry name" value="WD40"/>
    <property type="match status" value="2"/>
</dbReference>
<dbReference type="InterPro" id="IPR001680">
    <property type="entry name" value="WD40_rpt"/>
</dbReference>